<sequence length="410" mass="46064">MTIIDDGKISDMSDTRLSIIHDSSSGTLKVMGACEITTPVPHSTISLHQRSSQEMKNASNKRNEKKDMTKKKFKKDEGRPKRPLSAYNVFFQFARVKLLNGEDCTEVRQEDVDAMWLATEPSSVGKRPHRKSHGKISFREMAKMVASKWNALDEKTRSLFELRAKVDRDRYMLEMEIWKQKGRRPVNPYQGVVTVTPENRKQLIDREIAFYQAVKSSQGLLPGLTDHPAYPQQHGMPLHTMPVPSFSTPVMCQPQLNCSASHLHPVRKENVSAFHVPQNIQVNSAKTSTIPMTMSYATVMTPVVQTGLPVGCFYQSTPFTIVQPVVPNNCVAYTSANETAYLHQQQAAASQAPVQSMMPERPLTHIMPPNELVGSNDILSSNKIGVDHNFYNEEIGALSDNDDDLFESFE</sequence>
<feature type="region of interest" description="Disordered" evidence="3">
    <location>
        <begin position="42"/>
        <end position="80"/>
    </location>
</feature>
<evidence type="ECO:0000256" key="2">
    <source>
        <dbReference type="PROSITE-ProRule" id="PRU00267"/>
    </source>
</evidence>
<dbReference type="EMBL" id="BDSP01000016">
    <property type="protein sequence ID" value="GAX10100.1"/>
    <property type="molecule type" value="Genomic_DNA"/>
</dbReference>
<dbReference type="PANTHER" id="PTHR48112:SF15">
    <property type="entry name" value="HMG BOX DOMAIN-CONTAINING PROTEIN"/>
    <property type="match status" value="1"/>
</dbReference>
<dbReference type="OrthoDB" id="49508at2759"/>
<proteinExistence type="predicted"/>
<dbReference type="PANTHER" id="PTHR48112">
    <property type="entry name" value="HIGH MOBILITY GROUP PROTEIN DSP1"/>
    <property type="match status" value="1"/>
</dbReference>
<organism evidence="5 6">
    <name type="scientific">Fistulifera solaris</name>
    <name type="common">Oleaginous diatom</name>
    <dbReference type="NCBI Taxonomy" id="1519565"/>
    <lineage>
        <taxon>Eukaryota</taxon>
        <taxon>Sar</taxon>
        <taxon>Stramenopiles</taxon>
        <taxon>Ochrophyta</taxon>
        <taxon>Bacillariophyta</taxon>
        <taxon>Bacillariophyceae</taxon>
        <taxon>Bacillariophycidae</taxon>
        <taxon>Naviculales</taxon>
        <taxon>Naviculaceae</taxon>
        <taxon>Fistulifera</taxon>
    </lineage>
</organism>
<feature type="DNA-binding region" description="HMG box" evidence="2">
    <location>
        <begin position="80"/>
        <end position="179"/>
    </location>
</feature>
<evidence type="ECO:0000313" key="5">
    <source>
        <dbReference type="EMBL" id="GAX10100.1"/>
    </source>
</evidence>
<keyword evidence="2" id="KW-0539">Nucleus</keyword>
<dbReference type="InterPro" id="IPR050342">
    <property type="entry name" value="HMGB"/>
</dbReference>
<evidence type="ECO:0000256" key="1">
    <source>
        <dbReference type="ARBA" id="ARBA00023125"/>
    </source>
</evidence>
<feature type="compositionally biased region" description="Polar residues" evidence="3">
    <location>
        <begin position="42"/>
        <end position="60"/>
    </location>
</feature>
<dbReference type="Proteomes" id="UP000198406">
    <property type="component" value="Unassembled WGS sequence"/>
</dbReference>
<dbReference type="SUPFAM" id="SSF47095">
    <property type="entry name" value="HMG-box"/>
    <property type="match status" value="2"/>
</dbReference>
<protein>
    <recommendedName>
        <fullName evidence="4">HMG box domain-containing protein</fullName>
    </recommendedName>
</protein>
<reference evidence="5 6" key="1">
    <citation type="journal article" date="2015" name="Plant Cell">
        <title>Oil accumulation by the oleaginous diatom Fistulifera solaris as revealed by the genome and transcriptome.</title>
        <authorList>
            <person name="Tanaka T."/>
            <person name="Maeda Y."/>
            <person name="Veluchamy A."/>
            <person name="Tanaka M."/>
            <person name="Abida H."/>
            <person name="Marechal E."/>
            <person name="Bowler C."/>
            <person name="Muto M."/>
            <person name="Sunaga Y."/>
            <person name="Tanaka M."/>
            <person name="Yoshino T."/>
            <person name="Taniguchi T."/>
            <person name="Fukuda Y."/>
            <person name="Nemoto M."/>
            <person name="Matsumoto M."/>
            <person name="Wong P.S."/>
            <person name="Aburatani S."/>
            <person name="Fujibuchi W."/>
        </authorList>
    </citation>
    <scope>NUCLEOTIDE SEQUENCE [LARGE SCALE GENOMIC DNA]</scope>
    <source>
        <strain evidence="5 6">JPCC DA0580</strain>
    </source>
</reference>
<dbReference type="AlphaFoldDB" id="A0A1Z5J800"/>
<evidence type="ECO:0000259" key="4">
    <source>
        <dbReference type="PROSITE" id="PS50118"/>
    </source>
</evidence>
<name>A0A1Z5J800_FISSO</name>
<dbReference type="InterPro" id="IPR036910">
    <property type="entry name" value="HMG_box_dom_sf"/>
</dbReference>
<gene>
    <name evidence="5" type="ORF">FisN_3Lh286</name>
</gene>
<accession>A0A1Z5J800</accession>
<dbReference type="InParanoid" id="A0A1Z5J800"/>
<keyword evidence="1 2" id="KW-0238">DNA-binding</keyword>
<dbReference type="SMART" id="SM00398">
    <property type="entry name" value="HMG"/>
    <property type="match status" value="1"/>
</dbReference>
<dbReference type="Pfam" id="PF09011">
    <property type="entry name" value="HMG_box_2"/>
    <property type="match status" value="1"/>
</dbReference>
<dbReference type="Gene3D" id="1.10.30.10">
    <property type="entry name" value="High mobility group box domain"/>
    <property type="match status" value="1"/>
</dbReference>
<feature type="domain" description="HMG box" evidence="4">
    <location>
        <begin position="80"/>
        <end position="179"/>
    </location>
</feature>
<evidence type="ECO:0000313" key="6">
    <source>
        <dbReference type="Proteomes" id="UP000198406"/>
    </source>
</evidence>
<dbReference type="PROSITE" id="PS50118">
    <property type="entry name" value="HMG_BOX_2"/>
    <property type="match status" value="1"/>
</dbReference>
<dbReference type="GO" id="GO:0003677">
    <property type="term" value="F:DNA binding"/>
    <property type="evidence" value="ECO:0007669"/>
    <property type="project" value="UniProtKB-UniRule"/>
</dbReference>
<keyword evidence="6" id="KW-1185">Reference proteome</keyword>
<evidence type="ECO:0000256" key="3">
    <source>
        <dbReference type="SAM" id="MobiDB-lite"/>
    </source>
</evidence>
<dbReference type="InterPro" id="IPR009071">
    <property type="entry name" value="HMG_box_dom"/>
</dbReference>
<dbReference type="GO" id="GO:0005634">
    <property type="term" value="C:nucleus"/>
    <property type="evidence" value="ECO:0007669"/>
    <property type="project" value="UniProtKB-UniRule"/>
</dbReference>
<comment type="caution">
    <text evidence="5">The sequence shown here is derived from an EMBL/GenBank/DDBJ whole genome shotgun (WGS) entry which is preliminary data.</text>
</comment>